<name>A0A1J5R5W8_9ZZZZ</name>
<comment type="caution">
    <text evidence="1">The sequence shown here is derived from an EMBL/GenBank/DDBJ whole genome shotgun (WGS) entry which is preliminary data.</text>
</comment>
<organism evidence="1">
    <name type="scientific">mine drainage metagenome</name>
    <dbReference type="NCBI Taxonomy" id="410659"/>
    <lineage>
        <taxon>unclassified sequences</taxon>
        <taxon>metagenomes</taxon>
        <taxon>ecological metagenomes</taxon>
    </lineage>
</organism>
<gene>
    <name evidence="1" type="ORF">GALL_330510</name>
</gene>
<accession>A0A1J5R5W8</accession>
<dbReference type="EMBL" id="MLJW01000567">
    <property type="protein sequence ID" value="OIQ85107.1"/>
    <property type="molecule type" value="Genomic_DNA"/>
</dbReference>
<sequence length="233" mass="25452">MKTWTLLLCSCVLTHSIFAQNANNFEHFTAPGVTGAFYAPWDPLGPTDKGYVFSIGFFLAGKDETTPLIMWIPKSGNRSPIEVKSLAAINAIARQITAGQSPEAARNITIQIVCRLVSNTMVNMGSGGFILDPNGENKPQSIITRLRKAGLSESDAAMLNGLVEQARFTIGNKQWARSFFEVDSLGSVEKITLTGTVNPPSVKSLQVEAVFDAGRIGVEILKRERRLQMEYSK</sequence>
<reference evidence="1" key="1">
    <citation type="submission" date="2016-10" db="EMBL/GenBank/DDBJ databases">
        <title>Sequence of Gallionella enrichment culture.</title>
        <authorList>
            <person name="Poehlein A."/>
            <person name="Muehling M."/>
            <person name="Daniel R."/>
        </authorList>
    </citation>
    <scope>NUCLEOTIDE SEQUENCE</scope>
</reference>
<protein>
    <submittedName>
        <fullName evidence="1">Uncharacterized protein</fullName>
    </submittedName>
</protein>
<dbReference type="AlphaFoldDB" id="A0A1J5R5W8"/>
<proteinExistence type="predicted"/>
<evidence type="ECO:0000313" key="1">
    <source>
        <dbReference type="EMBL" id="OIQ85107.1"/>
    </source>
</evidence>